<keyword evidence="3" id="KW-0805">Transcription regulation</keyword>
<feature type="modified residue" description="4-aspartylphosphate" evidence="6">
    <location>
        <position position="53"/>
    </location>
</feature>
<accession>A0ABT6TMH5</accession>
<name>A0ABT6TMH5_9BACL</name>
<dbReference type="SMART" id="SM00862">
    <property type="entry name" value="Trans_reg_C"/>
    <property type="match status" value="1"/>
</dbReference>
<dbReference type="Gene3D" id="3.40.50.2300">
    <property type="match status" value="1"/>
</dbReference>
<keyword evidence="2" id="KW-0902">Two-component regulatory system</keyword>
<evidence type="ECO:0000259" key="7">
    <source>
        <dbReference type="PROSITE" id="PS50110"/>
    </source>
</evidence>
<dbReference type="PANTHER" id="PTHR35807:SF2">
    <property type="entry name" value="TRANSCRIPTIONAL ACTIVATOR DOMAIN"/>
    <property type="match status" value="1"/>
</dbReference>
<keyword evidence="9" id="KW-1185">Reference proteome</keyword>
<dbReference type="InterPro" id="IPR001789">
    <property type="entry name" value="Sig_transdc_resp-reg_receiver"/>
</dbReference>
<evidence type="ECO:0000256" key="4">
    <source>
        <dbReference type="ARBA" id="ARBA00023125"/>
    </source>
</evidence>
<evidence type="ECO:0000256" key="2">
    <source>
        <dbReference type="ARBA" id="ARBA00023012"/>
    </source>
</evidence>
<dbReference type="Pfam" id="PF00072">
    <property type="entry name" value="Response_reg"/>
    <property type="match status" value="1"/>
</dbReference>
<gene>
    <name evidence="8" type="ORF">KB449_24070</name>
</gene>
<dbReference type="PANTHER" id="PTHR35807">
    <property type="entry name" value="TRANSCRIPTIONAL REGULATOR REDD-RELATED"/>
    <property type="match status" value="1"/>
</dbReference>
<evidence type="ECO:0000256" key="6">
    <source>
        <dbReference type="PROSITE-ProRule" id="PRU00169"/>
    </source>
</evidence>
<comment type="similarity">
    <text evidence="1">Belongs to the AfsR/DnrI/RedD regulatory family.</text>
</comment>
<dbReference type="InterPro" id="IPR036388">
    <property type="entry name" value="WH-like_DNA-bd_sf"/>
</dbReference>
<dbReference type="SUPFAM" id="SSF52172">
    <property type="entry name" value="CheY-like"/>
    <property type="match status" value="1"/>
</dbReference>
<dbReference type="SUPFAM" id="SSF48452">
    <property type="entry name" value="TPR-like"/>
    <property type="match status" value="1"/>
</dbReference>
<evidence type="ECO:0000256" key="1">
    <source>
        <dbReference type="ARBA" id="ARBA00005820"/>
    </source>
</evidence>
<dbReference type="PROSITE" id="PS50110">
    <property type="entry name" value="RESPONSE_REGULATORY"/>
    <property type="match status" value="1"/>
</dbReference>
<dbReference type="SUPFAM" id="SSF46894">
    <property type="entry name" value="C-terminal effector domain of the bipartite response regulators"/>
    <property type="match status" value="1"/>
</dbReference>
<comment type="caution">
    <text evidence="8">The sequence shown here is derived from an EMBL/GenBank/DDBJ whole genome shotgun (WGS) entry which is preliminary data.</text>
</comment>
<dbReference type="InterPro" id="IPR016032">
    <property type="entry name" value="Sig_transdc_resp-reg_C-effctor"/>
</dbReference>
<dbReference type="SMART" id="SM01043">
    <property type="entry name" value="BTAD"/>
    <property type="match status" value="1"/>
</dbReference>
<dbReference type="Pfam" id="PF03704">
    <property type="entry name" value="BTAD"/>
    <property type="match status" value="1"/>
</dbReference>
<organism evidence="8 9">
    <name type="scientific">Cohnella hashimotonis</name>
    <dbReference type="NCBI Taxonomy" id="2826895"/>
    <lineage>
        <taxon>Bacteria</taxon>
        <taxon>Bacillati</taxon>
        <taxon>Bacillota</taxon>
        <taxon>Bacilli</taxon>
        <taxon>Bacillales</taxon>
        <taxon>Paenibacillaceae</taxon>
        <taxon>Cohnella</taxon>
    </lineage>
</organism>
<evidence type="ECO:0000313" key="8">
    <source>
        <dbReference type="EMBL" id="MDI4648049.1"/>
    </source>
</evidence>
<dbReference type="InterPro" id="IPR011990">
    <property type="entry name" value="TPR-like_helical_dom_sf"/>
</dbReference>
<dbReference type="SMART" id="SM00448">
    <property type="entry name" value="REC"/>
    <property type="match status" value="1"/>
</dbReference>
<dbReference type="RefSeq" id="WP_282910787.1">
    <property type="nucleotide sequence ID" value="NZ_JAGRPV010000001.1"/>
</dbReference>
<evidence type="ECO:0000256" key="5">
    <source>
        <dbReference type="ARBA" id="ARBA00023163"/>
    </source>
</evidence>
<dbReference type="InterPro" id="IPR051677">
    <property type="entry name" value="AfsR-DnrI-RedD_regulator"/>
</dbReference>
<sequence length="381" mass="44586">MKVTLVDDERLALVRLEKMLGEFSDCQVTEAFLRAEPAIEHIAEIQPDAVFLDIHMPELNGLKATERIRSIAPDTKIIYVTAYDEYAVEAFNLEATDYLVKPVRRERLSRTIQRLRGCVATKTEPPKEDGLLYHCLGAMQLSKPDGEQQVLKWRTTKAKELFAYLLFHRGKVISKNVLLELFWPELDERKGLANLQTSINRIRSVWKDTVGENYISIRYAQFGYVLESKQLRIDAEEWEQELRRLNPVSIEQVSEHQRLFDRYRGNFYEEDNYVWAEGERQRLKALWLQHARQLGQFYCARSMPIEAIGVYHQLQKQDPLHEDSCLALMDLYARLNDADSVDKQYQFIVRTLDREAGVGPGPDIIEWYARWKQSDHRAVYT</sequence>
<dbReference type="InterPro" id="IPR001867">
    <property type="entry name" value="OmpR/PhoB-type_DNA-bd"/>
</dbReference>
<evidence type="ECO:0000313" key="9">
    <source>
        <dbReference type="Proteomes" id="UP001161691"/>
    </source>
</evidence>
<keyword evidence="4" id="KW-0238">DNA-binding</keyword>
<dbReference type="EMBL" id="JAGRPV010000001">
    <property type="protein sequence ID" value="MDI4648049.1"/>
    <property type="molecule type" value="Genomic_DNA"/>
</dbReference>
<evidence type="ECO:0000256" key="3">
    <source>
        <dbReference type="ARBA" id="ARBA00023015"/>
    </source>
</evidence>
<proteinExistence type="inferred from homology"/>
<dbReference type="Gene3D" id="1.10.10.10">
    <property type="entry name" value="Winged helix-like DNA-binding domain superfamily/Winged helix DNA-binding domain"/>
    <property type="match status" value="1"/>
</dbReference>
<dbReference type="Proteomes" id="UP001161691">
    <property type="component" value="Unassembled WGS sequence"/>
</dbReference>
<reference evidence="8" key="1">
    <citation type="submission" date="2023-04" db="EMBL/GenBank/DDBJ databases">
        <title>Comparative genomic analysis of Cohnella hashimotonis sp. nov., isolated from the International Space Station.</title>
        <authorList>
            <person name="Venkateswaran K."/>
            <person name="Simpson A."/>
        </authorList>
    </citation>
    <scope>NUCLEOTIDE SEQUENCE</scope>
    <source>
        <strain evidence="8">F6_2S_P_1</strain>
    </source>
</reference>
<protein>
    <submittedName>
        <fullName evidence="8">Response regulator</fullName>
    </submittedName>
</protein>
<dbReference type="Gene3D" id="1.25.40.10">
    <property type="entry name" value="Tetratricopeptide repeat domain"/>
    <property type="match status" value="1"/>
</dbReference>
<dbReference type="InterPro" id="IPR005158">
    <property type="entry name" value="BTAD"/>
</dbReference>
<keyword evidence="6" id="KW-0597">Phosphoprotein</keyword>
<feature type="domain" description="Response regulatory" evidence="7">
    <location>
        <begin position="2"/>
        <end position="116"/>
    </location>
</feature>
<dbReference type="InterPro" id="IPR011006">
    <property type="entry name" value="CheY-like_superfamily"/>
</dbReference>
<keyword evidence="5" id="KW-0804">Transcription</keyword>